<dbReference type="InterPro" id="IPR036691">
    <property type="entry name" value="Endo/exonu/phosph_ase_sf"/>
</dbReference>
<comment type="caution">
    <text evidence="1">The sequence shown here is derived from an EMBL/GenBank/DDBJ whole genome shotgun (WGS) entry which is preliminary data.</text>
</comment>
<dbReference type="GO" id="GO:0003964">
    <property type="term" value="F:RNA-directed DNA polymerase activity"/>
    <property type="evidence" value="ECO:0007669"/>
    <property type="project" value="UniProtKB-KW"/>
</dbReference>
<sequence length="145" mass="16463">MHVMACWKGDVIIMGDFNEVRYSNKRFGSNFNVKGVNAFNSFIIQAGLEEIPLGGCSFTWCHKSGSKMSKLDRFLSKLADVEMVIDKGNASDEVIYKRLEIVNSINELEKQQAMETAQKAKIKWAIKGDENYKYYHGILNKKGTI</sequence>
<proteinExistence type="predicted"/>
<keyword evidence="1" id="KW-0548">Nucleotidyltransferase</keyword>
<name>A0A699RSV5_TANCI</name>
<reference evidence="1" key="1">
    <citation type="journal article" date="2019" name="Sci. Rep.">
        <title>Draft genome of Tanacetum cinerariifolium, the natural source of mosquito coil.</title>
        <authorList>
            <person name="Yamashiro T."/>
            <person name="Shiraishi A."/>
            <person name="Satake H."/>
            <person name="Nakayama K."/>
        </authorList>
    </citation>
    <scope>NUCLEOTIDE SEQUENCE</scope>
</reference>
<dbReference type="Gene3D" id="3.60.10.10">
    <property type="entry name" value="Endonuclease/exonuclease/phosphatase"/>
    <property type="match status" value="1"/>
</dbReference>
<keyword evidence="1" id="KW-0808">Transferase</keyword>
<dbReference type="AlphaFoldDB" id="A0A699RSV5"/>
<protein>
    <submittedName>
        <fullName evidence="1">RNA-directed DNA polymerase, eukaryota</fullName>
    </submittedName>
</protein>
<gene>
    <name evidence="1" type="ORF">Tci_860118</name>
</gene>
<dbReference type="SUPFAM" id="SSF56219">
    <property type="entry name" value="DNase I-like"/>
    <property type="match status" value="1"/>
</dbReference>
<accession>A0A699RSV5</accession>
<organism evidence="1">
    <name type="scientific">Tanacetum cinerariifolium</name>
    <name type="common">Dalmatian daisy</name>
    <name type="synonym">Chrysanthemum cinerariifolium</name>
    <dbReference type="NCBI Taxonomy" id="118510"/>
    <lineage>
        <taxon>Eukaryota</taxon>
        <taxon>Viridiplantae</taxon>
        <taxon>Streptophyta</taxon>
        <taxon>Embryophyta</taxon>
        <taxon>Tracheophyta</taxon>
        <taxon>Spermatophyta</taxon>
        <taxon>Magnoliopsida</taxon>
        <taxon>eudicotyledons</taxon>
        <taxon>Gunneridae</taxon>
        <taxon>Pentapetalae</taxon>
        <taxon>asterids</taxon>
        <taxon>campanulids</taxon>
        <taxon>Asterales</taxon>
        <taxon>Asteraceae</taxon>
        <taxon>Asteroideae</taxon>
        <taxon>Anthemideae</taxon>
        <taxon>Anthemidinae</taxon>
        <taxon>Tanacetum</taxon>
    </lineage>
</organism>
<dbReference type="EMBL" id="BKCJ011114006">
    <property type="protein sequence ID" value="GFC88148.1"/>
    <property type="molecule type" value="Genomic_DNA"/>
</dbReference>
<keyword evidence="1" id="KW-0695">RNA-directed DNA polymerase</keyword>
<evidence type="ECO:0000313" key="1">
    <source>
        <dbReference type="EMBL" id="GFC88148.1"/>
    </source>
</evidence>